<evidence type="ECO:0000313" key="2">
    <source>
        <dbReference type="Proteomes" id="UP000250784"/>
    </source>
</evidence>
<protein>
    <submittedName>
        <fullName evidence="1">Uncharacterized protein</fullName>
    </submittedName>
</protein>
<accession>A0A2Z4QH96</accession>
<reference evidence="1 2" key="1">
    <citation type="submission" date="2018-03" db="EMBL/GenBank/DDBJ databases">
        <title>Diverse roseophage infecting Ruegeria pomeroyi DSS-3.</title>
        <authorList>
            <person name="Zhan Y."/>
            <person name="Chen F."/>
            <person name="Wommack E."/>
            <person name="Nasko D."/>
        </authorList>
    </citation>
    <scope>NUCLEOTIDE SEQUENCE [LARGE SCALE GENOMIC DNA]</scope>
</reference>
<name>A0A2Z4QH96_9CAUD</name>
<evidence type="ECO:0000313" key="1">
    <source>
        <dbReference type="EMBL" id="AWY09359.1"/>
    </source>
</evidence>
<sequence length="47" mass="5572">MIRDWMLLSLLAILIGSLAFKYVAEGIFELSENTRAQIYFDYEHKDF</sequence>
<gene>
    <name evidence="1" type="ORF">vBRpoPV13_02</name>
</gene>
<organism evidence="1 2">
    <name type="scientific">Ruegeria phage vB_RpoP-V13</name>
    <dbReference type="NCBI Taxonomy" id="2218612"/>
    <lineage>
        <taxon>Viruses</taxon>
        <taxon>Duplodnaviria</taxon>
        <taxon>Heunggongvirae</taxon>
        <taxon>Uroviricota</taxon>
        <taxon>Caudoviricetes</taxon>
        <taxon>Schitoviridae</taxon>
        <taxon>Rhodovirinae</taxon>
        <taxon>Pomeroyivirus</taxon>
        <taxon>Pomeroyivirus V13</taxon>
    </lineage>
</organism>
<keyword evidence="2" id="KW-1185">Reference proteome</keyword>
<dbReference type="Proteomes" id="UP000250784">
    <property type="component" value="Segment"/>
</dbReference>
<proteinExistence type="predicted"/>
<dbReference type="EMBL" id="MH015256">
    <property type="protein sequence ID" value="AWY09359.1"/>
    <property type="molecule type" value="Genomic_DNA"/>
</dbReference>